<dbReference type="AlphaFoldDB" id="A0A1F7G8A6"/>
<gene>
    <name evidence="4" type="ORF">A2774_05720</name>
</gene>
<dbReference type="GO" id="GO:0016788">
    <property type="term" value="F:hydrolase activity, acting on ester bonds"/>
    <property type="evidence" value="ECO:0007669"/>
    <property type="project" value="InterPro"/>
</dbReference>
<dbReference type="Gene3D" id="3.20.20.140">
    <property type="entry name" value="Metal-dependent hydrolases"/>
    <property type="match status" value="1"/>
</dbReference>
<accession>A0A1F7G8A6</accession>
<feature type="binding site" evidence="3">
    <location>
        <position position="221"/>
    </location>
    <ligand>
        <name>a divalent metal cation</name>
        <dbReference type="ChEBI" id="CHEBI:60240"/>
        <label>1</label>
    </ligand>
</feature>
<dbReference type="GO" id="GO:0046872">
    <property type="term" value="F:metal ion binding"/>
    <property type="evidence" value="ECO:0007669"/>
    <property type="project" value="UniProtKB-KW"/>
</dbReference>
<dbReference type="FunFam" id="3.20.20.140:FF:000005">
    <property type="entry name" value="TatD family hydrolase"/>
    <property type="match status" value="1"/>
</dbReference>
<reference evidence="4 5" key="1">
    <citation type="journal article" date="2016" name="Nat. Commun.">
        <title>Thousands of microbial genomes shed light on interconnected biogeochemical processes in an aquifer system.</title>
        <authorList>
            <person name="Anantharaman K."/>
            <person name="Brown C.T."/>
            <person name="Hug L.A."/>
            <person name="Sharon I."/>
            <person name="Castelle C.J."/>
            <person name="Probst A.J."/>
            <person name="Thomas B.C."/>
            <person name="Singh A."/>
            <person name="Wilkins M.J."/>
            <person name="Karaoz U."/>
            <person name="Brodie E.L."/>
            <person name="Williams K.H."/>
            <person name="Hubbard S.S."/>
            <person name="Banfield J.F."/>
        </authorList>
    </citation>
    <scope>NUCLEOTIDE SEQUENCE [LARGE SCALE GENOMIC DNA]</scope>
</reference>
<dbReference type="PANTHER" id="PTHR46124:SF2">
    <property type="entry name" value="D-AMINOACYL-TRNA DEACYLASE"/>
    <property type="match status" value="1"/>
</dbReference>
<dbReference type="PANTHER" id="PTHR46124">
    <property type="entry name" value="D-AMINOACYL-TRNA DEACYLASE"/>
    <property type="match status" value="1"/>
</dbReference>
<feature type="binding site" evidence="3">
    <location>
        <position position="5"/>
    </location>
    <ligand>
        <name>a divalent metal cation</name>
        <dbReference type="ChEBI" id="CHEBI:60240"/>
        <label>1</label>
    </ligand>
</feature>
<keyword evidence="1 3" id="KW-0479">Metal-binding</keyword>
<feature type="binding site" evidence="3">
    <location>
        <position position="146"/>
    </location>
    <ligand>
        <name>a divalent metal cation</name>
        <dbReference type="ChEBI" id="CHEBI:60240"/>
        <label>2</label>
    </ligand>
</feature>
<dbReference type="GO" id="GO:0004536">
    <property type="term" value="F:DNA nuclease activity"/>
    <property type="evidence" value="ECO:0007669"/>
    <property type="project" value="InterPro"/>
</dbReference>
<dbReference type="PIRSF" id="PIRSF005902">
    <property type="entry name" value="DNase_TatD"/>
    <property type="match status" value="1"/>
</dbReference>
<evidence type="ECO:0008006" key="6">
    <source>
        <dbReference type="Google" id="ProtNLM"/>
    </source>
</evidence>
<evidence type="ECO:0000256" key="2">
    <source>
        <dbReference type="ARBA" id="ARBA00022801"/>
    </source>
</evidence>
<protein>
    <recommendedName>
        <fullName evidence="6">Hydrolase TatD</fullName>
    </recommendedName>
</protein>
<dbReference type="Proteomes" id="UP000177208">
    <property type="component" value="Unassembled WGS sequence"/>
</dbReference>
<dbReference type="NCBIfam" id="TIGR00010">
    <property type="entry name" value="YchF/TatD family DNA exonuclease"/>
    <property type="match status" value="1"/>
</dbReference>
<feature type="binding site" evidence="3">
    <location>
        <position position="173"/>
    </location>
    <ligand>
        <name>a divalent metal cation</name>
        <dbReference type="ChEBI" id="CHEBI:60240"/>
        <label>2</label>
    </ligand>
</feature>
<organism evidence="4 5">
    <name type="scientific">Candidatus Roizmanbacteria bacterium RIFCSPHIGHO2_01_FULL_39_12c</name>
    <dbReference type="NCBI Taxonomy" id="1802031"/>
    <lineage>
        <taxon>Bacteria</taxon>
        <taxon>Candidatus Roizmaniibacteriota</taxon>
    </lineage>
</organism>
<dbReference type="SUPFAM" id="SSF51556">
    <property type="entry name" value="Metallo-dependent hydrolases"/>
    <property type="match status" value="1"/>
</dbReference>
<dbReference type="Pfam" id="PF01026">
    <property type="entry name" value="TatD_DNase"/>
    <property type="match status" value="1"/>
</dbReference>
<dbReference type="InterPro" id="IPR032466">
    <property type="entry name" value="Metal_Hydrolase"/>
</dbReference>
<sequence>MFDTHCHLNFKAFAGKEEEIVKSAQKAGIQHIMIPGTDVKSSKKAIELAERFEGAYAAVGIHPHHIYKLKVKSQNLKVREELLEIEKILSHPKVVAVGEVGLDRHIYKKTVYNDYQVDEKFVALQKQFFLMQLKLAHKYKKALIIHNREATDDLLRILSDNRSLITDCRMVFHCCEPEQELLDFAVKHKIFLGVDGDITYQKDKQEFIQKFPSELLVLETDSPFLLPEPLRSKRTYPNEPKNLKIVAEFIAKIIGVSLSKLENITEENSKKLFQLN</sequence>
<dbReference type="InterPro" id="IPR001130">
    <property type="entry name" value="TatD-like"/>
</dbReference>
<evidence type="ECO:0000256" key="3">
    <source>
        <dbReference type="PIRSR" id="PIRSR005902-1"/>
    </source>
</evidence>
<dbReference type="InterPro" id="IPR015991">
    <property type="entry name" value="TatD/YcfH-like"/>
</dbReference>
<evidence type="ECO:0000313" key="5">
    <source>
        <dbReference type="Proteomes" id="UP000177208"/>
    </source>
</evidence>
<dbReference type="CDD" id="cd01310">
    <property type="entry name" value="TatD_DNAse"/>
    <property type="match status" value="1"/>
</dbReference>
<name>A0A1F7G8A6_9BACT</name>
<comment type="caution">
    <text evidence="4">The sequence shown here is derived from an EMBL/GenBank/DDBJ whole genome shotgun (WGS) entry which is preliminary data.</text>
</comment>
<proteinExistence type="predicted"/>
<dbReference type="PROSITE" id="PS01137">
    <property type="entry name" value="TATD_1"/>
    <property type="match status" value="1"/>
</dbReference>
<keyword evidence="2" id="KW-0378">Hydrolase</keyword>
<dbReference type="InterPro" id="IPR018228">
    <property type="entry name" value="DNase_TatD-rel_CS"/>
</dbReference>
<evidence type="ECO:0000256" key="1">
    <source>
        <dbReference type="ARBA" id="ARBA00022723"/>
    </source>
</evidence>
<evidence type="ECO:0000313" key="4">
    <source>
        <dbReference type="EMBL" id="OGK15154.1"/>
    </source>
</evidence>
<dbReference type="GO" id="GO:0005829">
    <property type="term" value="C:cytosol"/>
    <property type="evidence" value="ECO:0007669"/>
    <property type="project" value="TreeGrafter"/>
</dbReference>
<dbReference type="EMBL" id="MFZG01000040">
    <property type="protein sequence ID" value="OGK15154.1"/>
    <property type="molecule type" value="Genomic_DNA"/>
</dbReference>
<feature type="binding site" evidence="3">
    <location>
        <position position="7"/>
    </location>
    <ligand>
        <name>a divalent metal cation</name>
        <dbReference type="ChEBI" id="CHEBI:60240"/>
        <label>1</label>
    </ligand>
</feature>
<feature type="binding site" evidence="3">
    <location>
        <position position="99"/>
    </location>
    <ligand>
        <name>a divalent metal cation</name>
        <dbReference type="ChEBI" id="CHEBI:60240"/>
        <label>1</label>
    </ligand>
</feature>